<comment type="caution">
    <text evidence="2">The sequence shown here is derived from an EMBL/GenBank/DDBJ whole genome shotgun (WGS) entry which is preliminary data.</text>
</comment>
<evidence type="ECO:0000256" key="1">
    <source>
        <dbReference type="SAM" id="Phobius"/>
    </source>
</evidence>
<dbReference type="EMBL" id="BSSU01000002">
    <property type="protein sequence ID" value="GLX80973.1"/>
    <property type="molecule type" value="Genomic_DNA"/>
</dbReference>
<keyword evidence="3" id="KW-1185">Reference proteome</keyword>
<dbReference type="InterPro" id="IPR021836">
    <property type="entry name" value="DUF3429"/>
</dbReference>
<organism evidence="2 3">
    <name type="scientific">Thalassotalea eurytherma</name>
    <dbReference type="NCBI Taxonomy" id="1144278"/>
    <lineage>
        <taxon>Bacteria</taxon>
        <taxon>Pseudomonadati</taxon>
        <taxon>Pseudomonadota</taxon>
        <taxon>Gammaproteobacteria</taxon>
        <taxon>Alteromonadales</taxon>
        <taxon>Colwelliaceae</taxon>
        <taxon>Thalassotalea</taxon>
    </lineage>
</organism>
<feature type="transmembrane region" description="Helical" evidence="1">
    <location>
        <begin position="119"/>
        <end position="139"/>
    </location>
</feature>
<evidence type="ECO:0000313" key="2">
    <source>
        <dbReference type="EMBL" id="GLX80973.1"/>
    </source>
</evidence>
<keyword evidence="1" id="KW-0812">Transmembrane</keyword>
<proteinExistence type="predicted"/>
<keyword evidence="1" id="KW-1133">Transmembrane helix</keyword>
<protein>
    <recommendedName>
        <fullName evidence="4">DUF3429 domain-containing protein</fullName>
    </recommendedName>
</protein>
<feature type="transmembrane region" description="Helical" evidence="1">
    <location>
        <begin position="70"/>
        <end position="99"/>
    </location>
</feature>
<evidence type="ECO:0008006" key="4">
    <source>
        <dbReference type="Google" id="ProtNLM"/>
    </source>
</evidence>
<accession>A0ABQ6GYE9</accession>
<reference evidence="2 3" key="1">
    <citation type="submission" date="2023-03" db="EMBL/GenBank/DDBJ databases">
        <title>Draft genome sequence of Thalassotalea eurytherma JCM 18482T.</title>
        <authorList>
            <person name="Sawabe T."/>
        </authorList>
    </citation>
    <scope>NUCLEOTIDE SEQUENCE [LARGE SCALE GENOMIC DNA]</scope>
    <source>
        <strain evidence="2 3">JCM 18482</strain>
    </source>
</reference>
<keyword evidence="1" id="KW-0472">Membrane</keyword>
<dbReference type="Proteomes" id="UP001157133">
    <property type="component" value="Unassembled WGS sequence"/>
</dbReference>
<feature type="transmembrane region" description="Helical" evidence="1">
    <location>
        <begin position="39"/>
        <end position="58"/>
    </location>
</feature>
<name>A0ABQ6GYE9_9GAMM</name>
<gene>
    <name evidence="2" type="ORF">theurythT_04250</name>
</gene>
<sequence length="141" mass="15978">MIMDIRHLLGYLGVLPFIASLFFLSSTSSIPVKTSPPLFVIYSIAILSFLAGTLWQANIESKRTAIISNLLCLFAVASILLPSQIGLLWLGFGYFSIWYAERRLRQSNTISYLDTYHTLRSRLTLIVIFLHLLASVMLMEF</sequence>
<dbReference type="Pfam" id="PF11911">
    <property type="entry name" value="DUF3429"/>
    <property type="match status" value="1"/>
</dbReference>
<evidence type="ECO:0000313" key="3">
    <source>
        <dbReference type="Proteomes" id="UP001157133"/>
    </source>
</evidence>